<dbReference type="Pfam" id="PF25459">
    <property type="entry name" value="AIM3_BBC1_C"/>
    <property type="match status" value="1"/>
</dbReference>
<dbReference type="Proteomes" id="UP000663840">
    <property type="component" value="Unassembled WGS sequence"/>
</dbReference>
<dbReference type="EMBL" id="CAJMWR010003738">
    <property type="protein sequence ID" value="CAE6469000.1"/>
    <property type="molecule type" value="Genomic_DNA"/>
</dbReference>
<reference evidence="2" key="1">
    <citation type="submission" date="2021-01" db="EMBL/GenBank/DDBJ databases">
        <authorList>
            <person name="Kaushik A."/>
        </authorList>
    </citation>
    <scope>NUCLEOTIDE SEQUENCE</scope>
    <source>
        <strain evidence="2">AG1-1A</strain>
    </source>
</reference>
<comment type="caution">
    <text evidence="2">The sequence shown here is derived from an EMBL/GenBank/DDBJ whole genome shotgun (WGS) entry which is preliminary data.</text>
</comment>
<dbReference type="InterPro" id="IPR008271">
    <property type="entry name" value="Ser/Thr_kinase_AS"/>
</dbReference>
<proteinExistence type="predicted"/>
<dbReference type="GO" id="GO:0005524">
    <property type="term" value="F:ATP binding"/>
    <property type="evidence" value="ECO:0007669"/>
    <property type="project" value="InterPro"/>
</dbReference>
<evidence type="ECO:0000259" key="1">
    <source>
        <dbReference type="PROSITE" id="PS50011"/>
    </source>
</evidence>
<dbReference type="PROSITE" id="PS00108">
    <property type="entry name" value="PROTEIN_KINASE_ST"/>
    <property type="match status" value="1"/>
</dbReference>
<protein>
    <recommendedName>
        <fullName evidence="1">Protein kinase domain-containing protein</fullName>
    </recommendedName>
</protein>
<dbReference type="Pfam" id="PF07714">
    <property type="entry name" value="PK_Tyr_Ser-Thr"/>
    <property type="match status" value="2"/>
</dbReference>
<dbReference type="PROSITE" id="PS50011">
    <property type="entry name" value="PROTEIN_KINASE_DOM"/>
    <property type="match status" value="2"/>
</dbReference>
<dbReference type="InterPro" id="IPR011009">
    <property type="entry name" value="Kinase-like_dom_sf"/>
</dbReference>
<dbReference type="SMART" id="SM00220">
    <property type="entry name" value="S_TKc"/>
    <property type="match status" value="1"/>
</dbReference>
<dbReference type="InterPro" id="IPR057402">
    <property type="entry name" value="AIM3_BBC1_C"/>
</dbReference>
<sequence length="761" mass="85613">MIPDVTAELDRIFTFSDFYDNTCYLSRLSDNTPVTIKTYKPASSFNKQDKLRQKKLMQDMASAWAKCRHPNIVELVGRATFKKRPAIVFKGELSDRILYQLKYASTVDPYELCAQICEGVAYLHTNGIVHGELSNECILLSDRVPKILPSLSSMRTTNKAPFDPYIVISDPHSLASRSVSEEGSPTFADDVYALGTEIIERYTSYTNILGVHIRQDAGKAPPRPVNVIPGKDAGDHVWDILCKCWLNNSANRPLATDVCDVMRSVYHSSSETLFACSTFEWSDTYCLAVGPVFKVFNLVVKENTTVLDLVGYFEKYDLVNYTDLLHQHHIETAMPFADGALANIYKVKVSRTRYLAVKCVKHETPYKKLKRAARELSCWSSYKHENILPILGFAIVKGDLAMVSRWMKNGYVTEYVVNNPNCDRSGLCIQLAKAISYLHKNDIIHGDIKGPNVLISDNGVVQITDFGVSVMDHQEIKFSSTSSRGGTQRWLAPEILLGQTKSTKEADVYALSMTMIEVYTGEQPYGSKNWLQLMVPVVNGELRPSRPVMLPPDIFGYRVWRLMNQCWLENWSARPTSKDVYERLCKYNFINTVPPGPQPDSEKLIALSNKIGVVVKQRAIALSKRGSTTATQGLKSAPAKFVESILEGIDGAYKGSYGWLIFTQKESTVQHQSGDIMPGDIVVMTDVVFRRRRFGGLESRTISVSGELFGVLGEFEPKKRKLKVWNPFSWPMIYAPDEPVSYCLDDLKNGVVQIYRVAEDC</sequence>
<dbReference type="InterPro" id="IPR051681">
    <property type="entry name" value="Ser/Thr_Kinases-Pseudokinases"/>
</dbReference>
<dbReference type="InterPro" id="IPR000719">
    <property type="entry name" value="Prot_kinase_dom"/>
</dbReference>
<gene>
    <name evidence="2" type="ORF">RDB_LOCUS113599</name>
</gene>
<organism evidence="2 3">
    <name type="scientific">Rhizoctonia solani</name>
    <dbReference type="NCBI Taxonomy" id="456999"/>
    <lineage>
        <taxon>Eukaryota</taxon>
        <taxon>Fungi</taxon>
        <taxon>Dikarya</taxon>
        <taxon>Basidiomycota</taxon>
        <taxon>Agaricomycotina</taxon>
        <taxon>Agaricomycetes</taxon>
        <taxon>Cantharellales</taxon>
        <taxon>Ceratobasidiaceae</taxon>
        <taxon>Rhizoctonia</taxon>
    </lineage>
</organism>
<dbReference type="InterPro" id="IPR001245">
    <property type="entry name" value="Ser-Thr/Tyr_kinase_cat_dom"/>
</dbReference>
<name>A0A8H3C1C4_9AGAM</name>
<dbReference type="Gene3D" id="1.10.510.10">
    <property type="entry name" value="Transferase(Phosphotransferase) domain 1"/>
    <property type="match status" value="2"/>
</dbReference>
<feature type="domain" description="Protein kinase" evidence="1">
    <location>
        <begin position="330"/>
        <end position="590"/>
    </location>
</feature>
<feature type="domain" description="Protein kinase" evidence="1">
    <location>
        <begin position="1"/>
        <end position="266"/>
    </location>
</feature>
<dbReference type="GO" id="GO:0004674">
    <property type="term" value="F:protein serine/threonine kinase activity"/>
    <property type="evidence" value="ECO:0007669"/>
    <property type="project" value="TreeGrafter"/>
</dbReference>
<dbReference type="PANTHER" id="PTHR44329">
    <property type="entry name" value="SERINE/THREONINE-PROTEIN KINASE TNNI3K-RELATED"/>
    <property type="match status" value="1"/>
</dbReference>
<evidence type="ECO:0000313" key="3">
    <source>
        <dbReference type="Proteomes" id="UP000663840"/>
    </source>
</evidence>
<dbReference type="AlphaFoldDB" id="A0A8H3C1C4"/>
<accession>A0A8H3C1C4</accession>
<dbReference type="SUPFAM" id="SSF56112">
    <property type="entry name" value="Protein kinase-like (PK-like)"/>
    <property type="match status" value="2"/>
</dbReference>
<evidence type="ECO:0000313" key="2">
    <source>
        <dbReference type="EMBL" id="CAE6469000.1"/>
    </source>
</evidence>